<proteinExistence type="predicted"/>
<sequence length="76" mass="8220">MPFHISSQSITMCPTTTYSSTIPLPPIPSLGNPIRLCIEPCLQDIVDGGCGDVDNSYRSLSGDSLQGVEFTWIDQC</sequence>
<gene>
    <name evidence="1" type="ORF">EPI10_024724</name>
</gene>
<reference evidence="2" key="1">
    <citation type="journal article" date="2019" name="Plant Biotechnol. J.">
        <title>Genome sequencing of the Australian wild diploid species Gossypium australe highlights disease resistance and delayed gland morphogenesis.</title>
        <authorList>
            <person name="Cai Y."/>
            <person name="Cai X."/>
            <person name="Wang Q."/>
            <person name="Wang P."/>
            <person name="Zhang Y."/>
            <person name="Cai C."/>
            <person name="Xu Y."/>
            <person name="Wang K."/>
            <person name="Zhou Z."/>
            <person name="Wang C."/>
            <person name="Geng S."/>
            <person name="Li B."/>
            <person name="Dong Q."/>
            <person name="Hou Y."/>
            <person name="Wang H."/>
            <person name="Ai P."/>
            <person name="Liu Z."/>
            <person name="Yi F."/>
            <person name="Sun M."/>
            <person name="An G."/>
            <person name="Cheng J."/>
            <person name="Zhang Y."/>
            <person name="Shi Q."/>
            <person name="Xie Y."/>
            <person name="Shi X."/>
            <person name="Chang Y."/>
            <person name="Huang F."/>
            <person name="Chen Y."/>
            <person name="Hong S."/>
            <person name="Mi L."/>
            <person name="Sun Q."/>
            <person name="Zhang L."/>
            <person name="Zhou B."/>
            <person name="Peng R."/>
            <person name="Zhang X."/>
            <person name="Liu F."/>
        </authorList>
    </citation>
    <scope>NUCLEOTIDE SEQUENCE [LARGE SCALE GENOMIC DNA]</scope>
    <source>
        <strain evidence="2">cv. PA1801</strain>
    </source>
</reference>
<comment type="caution">
    <text evidence="1">The sequence shown here is derived from an EMBL/GenBank/DDBJ whole genome shotgun (WGS) entry which is preliminary data.</text>
</comment>
<accession>A0A5B6VZR6</accession>
<evidence type="ECO:0000313" key="2">
    <source>
        <dbReference type="Proteomes" id="UP000325315"/>
    </source>
</evidence>
<dbReference type="EMBL" id="SMMG02000005">
    <property type="protein sequence ID" value="KAA3474432.1"/>
    <property type="molecule type" value="Genomic_DNA"/>
</dbReference>
<dbReference type="Proteomes" id="UP000325315">
    <property type="component" value="Unassembled WGS sequence"/>
</dbReference>
<dbReference type="AlphaFoldDB" id="A0A5B6VZR6"/>
<evidence type="ECO:0000313" key="1">
    <source>
        <dbReference type="EMBL" id="KAA3474432.1"/>
    </source>
</evidence>
<organism evidence="1 2">
    <name type="scientific">Gossypium australe</name>
    <dbReference type="NCBI Taxonomy" id="47621"/>
    <lineage>
        <taxon>Eukaryota</taxon>
        <taxon>Viridiplantae</taxon>
        <taxon>Streptophyta</taxon>
        <taxon>Embryophyta</taxon>
        <taxon>Tracheophyta</taxon>
        <taxon>Spermatophyta</taxon>
        <taxon>Magnoliopsida</taxon>
        <taxon>eudicotyledons</taxon>
        <taxon>Gunneridae</taxon>
        <taxon>Pentapetalae</taxon>
        <taxon>rosids</taxon>
        <taxon>malvids</taxon>
        <taxon>Malvales</taxon>
        <taxon>Malvaceae</taxon>
        <taxon>Malvoideae</taxon>
        <taxon>Gossypium</taxon>
    </lineage>
</organism>
<name>A0A5B6VZR6_9ROSI</name>
<protein>
    <submittedName>
        <fullName evidence="1">Uncharacterized protein</fullName>
    </submittedName>
</protein>
<keyword evidence="2" id="KW-1185">Reference proteome</keyword>